<feature type="region of interest" description="Disordered" evidence="8">
    <location>
        <begin position="223"/>
        <end position="278"/>
    </location>
</feature>
<keyword evidence="5 7" id="KW-0687">Ribonucleoprotein</keyword>
<dbReference type="SUPFAM" id="SSF50249">
    <property type="entry name" value="Nucleic acid-binding proteins"/>
    <property type="match status" value="1"/>
</dbReference>
<dbReference type="EMBL" id="LT629759">
    <property type="protein sequence ID" value="SDR95574.1"/>
    <property type="molecule type" value="Genomic_DNA"/>
</dbReference>
<dbReference type="RefSeq" id="WP_090845523.1">
    <property type="nucleotide sequence ID" value="NZ_FMZL01000004.1"/>
</dbReference>
<name>A0A1H1N9D8_9ACTN</name>
<reference evidence="12" key="1">
    <citation type="submission" date="2016-10" db="EMBL/GenBank/DDBJ databases">
        <authorList>
            <person name="de Groot N.N."/>
        </authorList>
    </citation>
    <scope>NUCLEOTIDE SEQUENCE [LARGE SCALE GENOMIC DNA]</scope>
    <source>
        <strain evidence="11">DSM 22619</strain>
        <strain evidence="12">DSM 22620</strain>
    </source>
</reference>
<dbReference type="InterPro" id="IPR012340">
    <property type="entry name" value="NA-bd_OB-fold"/>
</dbReference>
<dbReference type="FunFam" id="4.10.950.10:FF:000001">
    <property type="entry name" value="50S ribosomal protein L2"/>
    <property type="match status" value="1"/>
</dbReference>
<dbReference type="Pfam" id="PF00181">
    <property type="entry name" value="Ribosomal_L2_N"/>
    <property type="match status" value="1"/>
</dbReference>
<dbReference type="GeneID" id="78501081"/>
<feature type="domain" description="Large ribosomal subunit protein uL2 C-terminal" evidence="9">
    <location>
        <begin position="125"/>
        <end position="254"/>
    </location>
</feature>
<evidence type="ECO:0000313" key="11">
    <source>
        <dbReference type="EMBL" id="SDC16945.1"/>
    </source>
</evidence>
<dbReference type="GO" id="GO:0002181">
    <property type="term" value="P:cytoplasmic translation"/>
    <property type="evidence" value="ECO:0007669"/>
    <property type="project" value="TreeGrafter"/>
</dbReference>
<dbReference type="PROSITE" id="PS00467">
    <property type="entry name" value="RIBOSOMAL_L2"/>
    <property type="match status" value="1"/>
</dbReference>
<dbReference type="GO" id="GO:0016740">
    <property type="term" value="F:transferase activity"/>
    <property type="evidence" value="ECO:0007669"/>
    <property type="project" value="InterPro"/>
</dbReference>
<dbReference type="Gene3D" id="2.40.50.140">
    <property type="entry name" value="Nucleic acid-binding proteins"/>
    <property type="match status" value="1"/>
</dbReference>
<dbReference type="InterPro" id="IPR005880">
    <property type="entry name" value="Ribosomal_uL2_bac/org-type"/>
</dbReference>
<dbReference type="Gene3D" id="2.30.30.30">
    <property type="match status" value="1"/>
</dbReference>
<dbReference type="AlphaFoldDB" id="A0A1H1N9D8"/>
<dbReference type="InterPro" id="IPR002171">
    <property type="entry name" value="Ribosomal_uL2"/>
</dbReference>
<sequence length="278" mass="30343">MAVRHLKATSAGRRWQTISDFAEITTDKPEKSLLEPLPKKAGRNNNGRITTRHQGGGVKRQYRKIDFKRQKDDVPAKVATIEYDPNRTANIALLHYVDGAKAYILAPEGLHVGDMVISGTKDVDIKPGNCTVLSEIPVGTLLHNVEFQPGKGAAMARSAGTSVQLMGKDNGYAALRMPSGELRRVLLTCRATIGVVGNAEHGNIVIGKAGRHRHMNVRPTVRGTVMNPVDHPHGGGEGKNHTSGRPSVTPWGKPTKGFKTRDPKKASNRLIIRRRNKK</sequence>
<dbReference type="NCBIfam" id="TIGR01171">
    <property type="entry name" value="rplB_bact"/>
    <property type="match status" value="1"/>
</dbReference>
<comment type="function">
    <text evidence="7">One of the primary rRNA binding proteins. Required for association of the 30S and 50S subunits to form the 70S ribosome, for tRNA binding and peptide bond formation. It has been suggested to have peptidyltransferase activity; this is somewhat controversial. Makes several contacts with the 16S rRNA in the 70S ribosome.</text>
</comment>
<dbReference type="SMART" id="SM01382">
    <property type="entry name" value="Ribosomal_L2_C"/>
    <property type="match status" value="1"/>
</dbReference>
<dbReference type="Pfam" id="PF03947">
    <property type="entry name" value="Ribosomal_L2_C"/>
    <property type="match status" value="1"/>
</dbReference>
<gene>
    <name evidence="7" type="primary">rplB</name>
    <name evidence="11" type="ORF">SAMN04487824_104104</name>
    <name evidence="12" type="ORF">SAMN04489857_1748</name>
</gene>
<evidence type="ECO:0000313" key="14">
    <source>
        <dbReference type="Proteomes" id="UP000199480"/>
    </source>
</evidence>
<evidence type="ECO:0000313" key="13">
    <source>
        <dbReference type="Proteomes" id="UP000198528"/>
    </source>
</evidence>
<dbReference type="HAMAP" id="MF_01320_B">
    <property type="entry name" value="Ribosomal_uL2_B"/>
    <property type="match status" value="1"/>
</dbReference>
<dbReference type="InterPro" id="IPR022671">
    <property type="entry name" value="Ribosomal_uL2_CS"/>
</dbReference>
<feature type="compositionally biased region" description="Basic and acidic residues" evidence="8">
    <location>
        <begin position="230"/>
        <end position="240"/>
    </location>
</feature>
<dbReference type="GO" id="GO:0015934">
    <property type="term" value="C:large ribosomal subunit"/>
    <property type="evidence" value="ECO:0007669"/>
    <property type="project" value="InterPro"/>
</dbReference>
<dbReference type="EMBL" id="FMZL01000004">
    <property type="protein sequence ID" value="SDC16945.1"/>
    <property type="molecule type" value="Genomic_DNA"/>
</dbReference>
<dbReference type="PIRSF" id="PIRSF002158">
    <property type="entry name" value="Ribosomal_L2"/>
    <property type="match status" value="1"/>
</dbReference>
<dbReference type="PANTHER" id="PTHR13691">
    <property type="entry name" value="RIBOSOMAL PROTEIN L2"/>
    <property type="match status" value="1"/>
</dbReference>
<dbReference type="GO" id="GO:0003735">
    <property type="term" value="F:structural constituent of ribosome"/>
    <property type="evidence" value="ECO:0007669"/>
    <property type="project" value="InterPro"/>
</dbReference>
<evidence type="ECO:0000259" key="10">
    <source>
        <dbReference type="SMART" id="SM01383"/>
    </source>
</evidence>
<keyword evidence="13" id="KW-1185">Reference proteome</keyword>
<comment type="subunit">
    <text evidence="7">Part of the 50S ribosomal subunit. Forms a bridge to the 30S subunit in the 70S ribosome.</text>
</comment>
<evidence type="ECO:0000256" key="3">
    <source>
        <dbReference type="ARBA" id="ARBA00022884"/>
    </source>
</evidence>
<dbReference type="InterPro" id="IPR014726">
    <property type="entry name" value="Ribosomal_uL2_dom3"/>
</dbReference>
<evidence type="ECO:0000256" key="6">
    <source>
        <dbReference type="ARBA" id="ARBA00035242"/>
    </source>
</evidence>
<dbReference type="SUPFAM" id="SSF50104">
    <property type="entry name" value="Translation proteins SH3-like domain"/>
    <property type="match status" value="1"/>
</dbReference>
<feature type="region of interest" description="Disordered" evidence="8">
    <location>
        <begin position="36"/>
        <end position="55"/>
    </location>
</feature>
<dbReference type="InterPro" id="IPR014722">
    <property type="entry name" value="Rib_uL2_dom2"/>
</dbReference>
<dbReference type="GO" id="GO:0019843">
    <property type="term" value="F:rRNA binding"/>
    <property type="evidence" value="ECO:0007669"/>
    <property type="project" value="UniProtKB-UniRule"/>
</dbReference>
<evidence type="ECO:0000256" key="8">
    <source>
        <dbReference type="SAM" id="MobiDB-lite"/>
    </source>
</evidence>
<feature type="domain" description="Large ribosomal subunit protein uL2 RNA-binding" evidence="10">
    <location>
        <begin position="42"/>
        <end position="118"/>
    </location>
</feature>
<evidence type="ECO:0000259" key="9">
    <source>
        <dbReference type="SMART" id="SM01382"/>
    </source>
</evidence>
<dbReference type="SMART" id="SM01383">
    <property type="entry name" value="Ribosomal_L2"/>
    <property type="match status" value="1"/>
</dbReference>
<evidence type="ECO:0000256" key="5">
    <source>
        <dbReference type="ARBA" id="ARBA00023274"/>
    </source>
</evidence>
<dbReference type="OrthoDB" id="9778722at2"/>
<dbReference type="InterPro" id="IPR022669">
    <property type="entry name" value="Ribosomal_uL2_C"/>
</dbReference>
<dbReference type="InterPro" id="IPR008991">
    <property type="entry name" value="Translation_prot_SH3-like_sf"/>
</dbReference>
<feature type="compositionally biased region" description="Polar residues" evidence="8">
    <location>
        <begin position="43"/>
        <end position="53"/>
    </location>
</feature>
<dbReference type="STRING" id="604330.SAMN04489857_1748"/>
<proteinExistence type="inferred from homology"/>
<keyword evidence="4 7" id="KW-0689">Ribosomal protein</keyword>
<evidence type="ECO:0000256" key="2">
    <source>
        <dbReference type="ARBA" id="ARBA00022730"/>
    </source>
</evidence>
<organism evidence="12 14">
    <name type="scientific">Parafannyhessea umbonata</name>
    <dbReference type="NCBI Taxonomy" id="604330"/>
    <lineage>
        <taxon>Bacteria</taxon>
        <taxon>Bacillati</taxon>
        <taxon>Actinomycetota</taxon>
        <taxon>Coriobacteriia</taxon>
        <taxon>Coriobacteriales</taxon>
        <taxon>Atopobiaceae</taxon>
        <taxon>Parafannyhessea</taxon>
    </lineage>
</organism>
<keyword evidence="2 7" id="KW-0699">rRNA-binding</keyword>
<accession>A0A1H1N9D8</accession>
<dbReference type="Proteomes" id="UP000198528">
    <property type="component" value="Unassembled WGS sequence"/>
</dbReference>
<dbReference type="InterPro" id="IPR022666">
    <property type="entry name" value="Ribosomal_uL2_RNA-bd_dom"/>
</dbReference>
<dbReference type="Proteomes" id="UP000199480">
    <property type="component" value="Chromosome I"/>
</dbReference>
<reference evidence="13 14" key="2">
    <citation type="submission" date="2016-10" db="EMBL/GenBank/DDBJ databases">
        <authorList>
            <person name="Varghese N."/>
            <person name="Submissions S."/>
        </authorList>
    </citation>
    <scope>NUCLEOTIDE SEQUENCE [LARGE SCALE GENOMIC DNA]</scope>
    <source>
        <strain evidence="13">DSM 22619</strain>
        <strain evidence="14">DSM 22620</strain>
    </source>
</reference>
<dbReference type="FunFam" id="2.30.30.30:FF:000001">
    <property type="entry name" value="50S ribosomal protein L2"/>
    <property type="match status" value="1"/>
</dbReference>
<evidence type="ECO:0000256" key="1">
    <source>
        <dbReference type="ARBA" id="ARBA00005636"/>
    </source>
</evidence>
<evidence type="ECO:0000313" key="12">
    <source>
        <dbReference type="EMBL" id="SDR95574.1"/>
    </source>
</evidence>
<evidence type="ECO:0000256" key="4">
    <source>
        <dbReference type="ARBA" id="ARBA00022980"/>
    </source>
</evidence>
<dbReference type="Gene3D" id="4.10.950.10">
    <property type="entry name" value="Ribosomal protein L2, domain 3"/>
    <property type="match status" value="1"/>
</dbReference>
<comment type="similarity">
    <text evidence="1 7">Belongs to the universal ribosomal protein uL2 family.</text>
</comment>
<dbReference type="FunFam" id="2.40.50.140:FF:000003">
    <property type="entry name" value="50S ribosomal protein L2"/>
    <property type="match status" value="1"/>
</dbReference>
<dbReference type="PANTHER" id="PTHR13691:SF5">
    <property type="entry name" value="LARGE RIBOSOMAL SUBUNIT PROTEIN UL2M"/>
    <property type="match status" value="1"/>
</dbReference>
<keyword evidence="3 7" id="KW-0694">RNA-binding</keyword>
<evidence type="ECO:0000256" key="7">
    <source>
        <dbReference type="HAMAP-Rule" id="MF_01320"/>
    </source>
</evidence>
<protein>
    <recommendedName>
        <fullName evidence="6 7">Large ribosomal subunit protein uL2</fullName>
    </recommendedName>
</protein>